<comment type="cofactor">
    <cofactor evidence="1">
        <name>Mn(2+)</name>
        <dbReference type="ChEBI" id="CHEBI:29035"/>
    </cofactor>
</comment>
<evidence type="ECO:0000256" key="3">
    <source>
        <dbReference type="ARBA" id="ARBA00011738"/>
    </source>
</evidence>
<dbReference type="SUPFAM" id="SSF53187">
    <property type="entry name" value="Zn-dependent exopeptidases"/>
    <property type="match status" value="1"/>
</dbReference>
<keyword evidence="9" id="KW-1185">Reference proteome</keyword>
<feature type="domain" description="Peptidase M20 dimerisation" evidence="7">
    <location>
        <begin position="213"/>
        <end position="312"/>
    </location>
</feature>
<dbReference type="InterPro" id="IPR002933">
    <property type="entry name" value="Peptidase_M20"/>
</dbReference>
<organism evidence="8 9">
    <name type="scientific">Pontibacillus chungwhensis</name>
    <dbReference type="NCBI Taxonomy" id="265426"/>
    <lineage>
        <taxon>Bacteria</taxon>
        <taxon>Bacillati</taxon>
        <taxon>Bacillota</taxon>
        <taxon>Bacilli</taxon>
        <taxon>Bacillales</taxon>
        <taxon>Bacillaceae</taxon>
        <taxon>Pontibacillus</taxon>
    </lineage>
</organism>
<protein>
    <submittedName>
        <fullName evidence="8">M20 family metallo-hydrolase</fullName>
    </submittedName>
</protein>
<dbReference type="Pfam" id="PF07687">
    <property type="entry name" value="M20_dimer"/>
    <property type="match status" value="1"/>
</dbReference>
<sequence>MQKWLDETLRRLNRTTDMNPADGFSRLSYSPEEGEAHQAFREVVTELGLEVKQDEAGNQWAMWHVADGAQAVGVGSHLDTVYNGGGYDGAAGVLTGLAAIKLMKDEGVVPTKNIAVICFASEESARFGVSTIGSKAITGLLDQEDLADIPDREGQTIREVFESFGLDWDTADQAYVPDEGLESFLELHIEQGTEIEDHQAEVGIVRGIACPIRLKVTVRGMANHTGTTPMPKRQDALASIAPLISYVEEEALRRNEALEKRLVATVSTVAIGPNAMNVIPGEVELGIDIRSVNDEAKRQLAEDIRKRCGQIAIDRNVQIEVETLVDNDSVALDETMQKHLVDICESLSYEAIQMDSGAGHDVMNMAVRWPSGLIFIPCKEGISHHPAEYASVADLEKGSRIIAEYLRQKTGDVHENQDRSHSTAGLP</sequence>
<evidence type="ECO:0000256" key="1">
    <source>
        <dbReference type="ARBA" id="ARBA00001936"/>
    </source>
</evidence>
<dbReference type="InterPro" id="IPR010158">
    <property type="entry name" value="Amidase_Cbmase"/>
</dbReference>
<evidence type="ECO:0000256" key="2">
    <source>
        <dbReference type="ARBA" id="ARBA00006153"/>
    </source>
</evidence>
<dbReference type="EMBL" id="CP126446">
    <property type="protein sequence ID" value="WIF97710.1"/>
    <property type="molecule type" value="Genomic_DNA"/>
</dbReference>
<gene>
    <name evidence="8" type="ORF">QNI29_18590</name>
</gene>
<dbReference type="Pfam" id="PF01546">
    <property type="entry name" value="Peptidase_M20"/>
    <property type="match status" value="1"/>
</dbReference>
<dbReference type="InterPro" id="IPR036264">
    <property type="entry name" value="Bact_exopeptidase_dim_dom"/>
</dbReference>
<evidence type="ECO:0000313" key="9">
    <source>
        <dbReference type="Proteomes" id="UP001236652"/>
    </source>
</evidence>
<dbReference type="InterPro" id="IPR011650">
    <property type="entry name" value="Peptidase_M20_dimer"/>
</dbReference>
<name>A0ABY8UVL4_9BACI</name>
<comment type="subunit">
    <text evidence="3">Homodimer.</text>
</comment>
<dbReference type="Proteomes" id="UP001236652">
    <property type="component" value="Chromosome"/>
</dbReference>
<dbReference type="SUPFAM" id="SSF55031">
    <property type="entry name" value="Bacterial exopeptidase dimerisation domain"/>
    <property type="match status" value="1"/>
</dbReference>
<evidence type="ECO:0000313" key="8">
    <source>
        <dbReference type="EMBL" id="WIF97710.1"/>
    </source>
</evidence>
<dbReference type="CDD" id="cd03884">
    <property type="entry name" value="M20_bAS"/>
    <property type="match status" value="1"/>
</dbReference>
<accession>A0ABY8UVL4</accession>
<evidence type="ECO:0000256" key="5">
    <source>
        <dbReference type="ARBA" id="ARBA00022801"/>
    </source>
</evidence>
<dbReference type="PANTHER" id="PTHR32494:SF19">
    <property type="entry name" value="ALLANTOATE DEIMINASE-RELATED"/>
    <property type="match status" value="1"/>
</dbReference>
<proteinExistence type="inferred from homology"/>
<comment type="similarity">
    <text evidence="2">Belongs to the peptidase M20 family.</text>
</comment>
<dbReference type="Gene3D" id="3.30.70.360">
    <property type="match status" value="1"/>
</dbReference>
<dbReference type="NCBIfam" id="TIGR01879">
    <property type="entry name" value="hydantase"/>
    <property type="match status" value="1"/>
</dbReference>
<keyword evidence="4" id="KW-0479">Metal-binding</keyword>
<keyword evidence="6" id="KW-0464">Manganese</keyword>
<reference evidence="8 9" key="1">
    <citation type="submission" date="2023-05" db="EMBL/GenBank/DDBJ databases">
        <title>Comparative genomics reveals the evidence of polycyclic aromatic hydrocarbons degradation in moderately halophilic genus Pontibacillus.</title>
        <authorList>
            <person name="Yang H."/>
            <person name="Qian Z."/>
        </authorList>
    </citation>
    <scope>NUCLEOTIDE SEQUENCE [LARGE SCALE GENOMIC DNA]</scope>
    <source>
        <strain evidence="9">HN14</strain>
    </source>
</reference>
<evidence type="ECO:0000259" key="7">
    <source>
        <dbReference type="Pfam" id="PF07687"/>
    </source>
</evidence>
<dbReference type="RefSeq" id="WP_231417906.1">
    <property type="nucleotide sequence ID" value="NZ_CP126446.1"/>
</dbReference>
<evidence type="ECO:0000256" key="4">
    <source>
        <dbReference type="ARBA" id="ARBA00022723"/>
    </source>
</evidence>
<dbReference type="Gene3D" id="3.40.630.10">
    <property type="entry name" value="Zn peptidases"/>
    <property type="match status" value="1"/>
</dbReference>
<evidence type="ECO:0000256" key="6">
    <source>
        <dbReference type="ARBA" id="ARBA00023211"/>
    </source>
</evidence>
<dbReference type="PIRSF" id="PIRSF001235">
    <property type="entry name" value="Amidase_carbamoylase"/>
    <property type="match status" value="1"/>
</dbReference>
<dbReference type="PANTHER" id="PTHR32494">
    <property type="entry name" value="ALLANTOATE DEIMINASE-RELATED"/>
    <property type="match status" value="1"/>
</dbReference>
<keyword evidence="5" id="KW-0378">Hydrolase</keyword>